<name>A0A6T8NPS4_HEMAN</name>
<keyword evidence="2" id="KW-1133">Transmembrane helix</keyword>
<reference evidence="5" key="1">
    <citation type="submission" date="2021-01" db="EMBL/GenBank/DDBJ databases">
        <authorList>
            <person name="Corre E."/>
            <person name="Pelletier E."/>
            <person name="Niang G."/>
            <person name="Scheremetjew M."/>
            <person name="Finn R."/>
            <person name="Kale V."/>
            <person name="Holt S."/>
            <person name="Cochrane G."/>
            <person name="Meng A."/>
            <person name="Brown T."/>
            <person name="Cohen L."/>
        </authorList>
    </citation>
    <scope>NUCLEOTIDE SEQUENCE</scope>
    <source>
        <strain evidence="4">CCMP441</strain>
        <strain evidence="5">CCMP644</strain>
    </source>
</reference>
<protein>
    <recommendedName>
        <fullName evidence="3">PDZ domain-containing protein</fullName>
    </recommendedName>
</protein>
<evidence type="ECO:0000256" key="2">
    <source>
        <dbReference type="SAM" id="Phobius"/>
    </source>
</evidence>
<keyword evidence="2" id="KW-0812">Transmembrane</keyword>
<evidence type="ECO:0000313" key="4">
    <source>
        <dbReference type="EMBL" id="CAD8752846.1"/>
    </source>
</evidence>
<dbReference type="PROSITE" id="PS50106">
    <property type="entry name" value="PDZ"/>
    <property type="match status" value="1"/>
</dbReference>
<feature type="compositionally biased region" description="Basic and acidic residues" evidence="1">
    <location>
        <begin position="290"/>
        <end position="311"/>
    </location>
</feature>
<gene>
    <name evidence="5" type="ORF">HAND00432_LOCUS3921</name>
    <name evidence="4" type="ORF">HAND1043_LOCUS19352</name>
</gene>
<dbReference type="EMBL" id="HBFK01031850">
    <property type="protein sequence ID" value="CAD8752846.1"/>
    <property type="molecule type" value="Transcribed_RNA"/>
</dbReference>
<feature type="transmembrane region" description="Helical" evidence="2">
    <location>
        <begin position="188"/>
        <end position="209"/>
    </location>
</feature>
<accession>A0A6T8NPS4</accession>
<organism evidence="5">
    <name type="scientific">Hemiselmis andersenii</name>
    <name type="common">Cryptophyte alga</name>
    <dbReference type="NCBI Taxonomy" id="464988"/>
    <lineage>
        <taxon>Eukaryota</taxon>
        <taxon>Cryptophyceae</taxon>
        <taxon>Cryptomonadales</taxon>
        <taxon>Hemiselmidaceae</taxon>
        <taxon>Hemiselmis</taxon>
    </lineage>
</organism>
<feature type="region of interest" description="Disordered" evidence="1">
    <location>
        <begin position="290"/>
        <end position="316"/>
    </location>
</feature>
<feature type="transmembrane region" description="Helical" evidence="2">
    <location>
        <begin position="160"/>
        <end position="181"/>
    </location>
</feature>
<dbReference type="SUPFAM" id="SSF50156">
    <property type="entry name" value="PDZ domain-like"/>
    <property type="match status" value="1"/>
</dbReference>
<feature type="domain" description="PDZ" evidence="3">
    <location>
        <begin position="340"/>
        <end position="394"/>
    </location>
</feature>
<dbReference type="AlphaFoldDB" id="A0A6T8NPS4"/>
<sequence>MVKTEECKWKRDKRVYTAQGVGIVLALFSLAFGIACIIFTGRANICNTYGPGGVEVGDYPAPMNLNEFQDLTAQPRNPIYECQAQCAALYTQGPQLLQQCKRCLHHCTHPWGDNIDECLNHESCDFQHYKGVQSFCKPIAFCYSKCVAKSLKVCRDDGYVAVWTGMTSLIFGLLPLIFIPIIAGFQHLCWIVAAILSFLAWLAALIISIDVFNLNMNGRGWSWLWDPIQQRNITPNYVPGMILCLLMASHLLMLFAFWDPKEVWYRNEYNVRQEEYEKKLAEEKRIKDEQERIQKEKDEREAKELAERLEREEAEEEEARLDKYLRGKATTQEVKEEAPKVEEDKPPVRVTIGLSFAYNDEQEVIVDSVTANGPAAKTGLIQRGDVVCEVGDTDPGGKPMKEVYKQPIDTWAPIVMNGAPGSSVRFILARHAEQKRFIADVVREVAPS</sequence>
<evidence type="ECO:0000259" key="3">
    <source>
        <dbReference type="PROSITE" id="PS50106"/>
    </source>
</evidence>
<dbReference type="EMBL" id="HBFX01006382">
    <property type="protein sequence ID" value="CAD8949403.1"/>
    <property type="molecule type" value="Transcribed_RNA"/>
</dbReference>
<dbReference type="InterPro" id="IPR001478">
    <property type="entry name" value="PDZ"/>
</dbReference>
<proteinExistence type="predicted"/>
<evidence type="ECO:0000256" key="1">
    <source>
        <dbReference type="SAM" id="MobiDB-lite"/>
    </source>
</evidence>
<feature type="transmembrane region" description="Helical" evidence="2">
    <location>
        <begin position="21"/>
        <end position="41"/>
    </location>
</feature>
<dbReference type="Pfam" id="PF00595">
    <property type="entry name" value="PDZ"/>
    <property type="match status" value="1"/>
</dbReference>
<dbReference type="Gene3D" id="2.30.42.10">
    <property type="match status" value="1"/>
</dbReference>
<dbReference type="InterPro" id="IPR036034">
    <property type="entry name" value="PDZ_sf"/>
</dbReference>
<evidence type="ECO:0000313" key="5">
    <source>
        <dbReference type="EMBL" id="CAD8949403.1"/>
    </source>
</evidence>
<feature type="transmembrane region" description="Helical" evidence="2">
    <location>
        <begin position="237"/>
        <end position="258"/>
    </location>
</feature>
<keyword evidence="2" id="KW-0472">Membrane</keyword>